<reference evidence="9 10" key="1">
    <citation type="submission" date="2012-12" db="EMBL/GenBank/DDBJ databases">
        <title>Genome assembly of Fulvivirga imtechensis AK7.</title>
        <authorList>
            <person name="Nupur N."/>
            <person name="Khatri I."/>
            <person name="Kumar R."/>
            <person name="Subramanian S."/>
            <person name="Pinnaka A."/>
        </authorList>
    </citation>
    <scope>NUCLEOTIDE SEQUENCE [LARGE SCALE GENOMIC DNA]</scope>
    <source>
        <strain evidence="9 10">AK7</strain>
    </source>
</reference>
<organism evidence="9 10">
    <name type="scientific">Fulvivirga imtechensis AK7</name>
    <dbReference type="NCBI Taxonomy" id="1237149"/>
    <lineage>
        <taxon>Bacteria</taxon>
        <taxon>Pseudomonadati</taxon>
        <taxon>Bacteroidota</taxon>
        <taxon>Cytophagia</taxon>
        <taxon>Cytophagales</taxon>
        <taxon>Fulvivirgaceae</taxon>
        <taxon>Fulvivirga</taxon>
    </lineage>
</organism>
<dbReference type="PANTHER" id="PTHR30572">
    <property type="entry name" value="MEMBRANE COMPONENT OF TRANSPORTER-RELATED"/>
    <property type="match status" value="1"/>
</dbReference>
<dbReference type="AlphaFoldDB" id="L8JNF5"/>
<evidence type="ECO:0000256" key="2">
    <source>
        <dbReference type="ARBA" id="ARBA00022475"/>
    </source>
</evidence>
<sequence length="797" mass="89728">MIKNYLKIMLRNMLKHRAYLLINILGLVVAVSCSIFAIAFIADEYAYDQFHSKKDRLYRLNKKNVSINTGESFLTAETSGLMGPTLNAEYPEVENVARVMPWFDETVISYNDKKSKVGNLLFVDSTFFHLFDFKLLRGNPDKALVAPSSIVLTESLAKKLFGEEDPLGKMVTGLHEQEYFVTGIVEDAPVHSHIQYNVLMSWSTTVPGTGPLSYDWMNNWLGQTLITYLLLDEKADPRLLEKKFPDFMKSHFPERAESYFLYLQNFEDVYLYSSDIMYSRDTKSGSYAYVKIFGITALLILLIACINYVNINTAKATKRAGEVGMRKVLGANRKQLFTQFMSESFLLTIISSAIAFFVVDITLPYFNALTGKQMEISLLLHPLVLTGVAGIVLVVGLLSGTYPAFVLSAFQPSEVLKNSGKSKLSGHMPRQVLTTLQFAIAIVLIAATLLVYKQTNFLRNKPLGFDKEHVVVMNIDNAIEDKYHSFQHDLEQHPDIIATSACQATIGSGTFGTTVLAEGREDQISVNIFRTDANFINTLGIEMANGRQFNPLLATDSNALIINEAFVKLMAWEEPLQKQIRFSSDGEQYPVIGVVKDFHFEGLSRNTIQPIVMYIHPRNFTNLTARISGNNIHETLVHMERVWNKYEGRFPFEYYFADTWFDNKYKTEEQLLNTVTVFSVISILLACLGLYGLTSFTIEQRTKEIGIRKVLGATVSGIAVMINRKFVLLVVVAFIVATPVAWHFMNEWLNDFAYKIDMPFGVFGVALASTLVVTLLAVSIQALKAAMMDPVKALKNE</sequence>
<feature type="transmembrane region" description="Helical" evidence="6">
    <location>
        <begin position="287"/>
        <end position="309"/>
    </location>
</feature>
<keyword evidence="2" id="KW-1003">Cell membrane</keyword>
<dbReference type="Proteomes" id="UP000011135">
    <property type="component" value="Unassembled WGS sequence"/>
</dbReference>
<evidence type="ECO:0000256" key="5">
    <source>
        <dbReference type="ARBA" id="ARBA00023136"/>
    </source>
</evidence>
<feature type="domain" description="MacB-like periplasmic core" evidence="8">
    <location>
        <begin position="21"/>
        <end position="213"/>
    </location>
</feature>
<dbReference type="Pfam" id="PF12704">
    <property type="entry name" value="MacB_PCD"/>
    <property type="match status" value="2"/>
</dbReference>
<feature type="transmembrane region" description="Helical" evidence="6">
    <location>
        <begin position="344"/>
        <end position="363"/>
    </location>
</feature>
<feature type="transmembrane region" description="Helical" evidence="6">
    <location>
        <begin position="760"/>
        <end position="783"/>
    </location>
</feature>
<protein>
    <submittedName>
        <fullName evidence="9">Putative FtsX-related transmembrane transport protein</fullName>
    </submittedName>
</protein>
<evidence type="ECO:0000313" key="10">
    <source>
        <dbReference type="Proteomes" id="UP000011135"/>
    </source>
</evidence>
<feature type="domain" description="ABC3 transporter permease C-terminal" evidence="7">
    <location>
        <begin position="677"/>
        <end position="789"/>
    </location>
</feature>
<dbReference type="PATRIC" id="fig|1237149.3.peg.3803"/>
<dbReference type="eggNOG" id="COG0577">
    <property type="taxonomic scope" value="Bacteria"/>
</dbReference>
<proteinExistence type="predicted"/>
<gene>
    <name evidence="9" type="ORF">C900_04040</name>
</gene>
<keyword evidence="10" id="KW-1185">Reference proteome</keyword>
<evidence type="ECO:0000256" key="1">
    <source>
        <dbReference type="ARBA" id="ARBA00004651"/>
    </source>
</evidence>
<dbReference type="Pfam" id="PF02687">
    <property type="entry name" value="FtsX"/>
    <property type="match status" value="2"/>
</dbReference>
<feature type="domain" description="ABC3 transporter permease C-terminal" evidence="7">
    <location>
        <begin position="295"/>
        <end position="409"/>
    </location>
</feature>
<keyword evidence="5 6" id="KW-0472">Membrane</keyword>
<feature type="transmembrane region" description="Helical" evidence="6">
    <location>
        <begin position="671"/>
        <end position="693"/>
    </location>
</feature>
<keyword evidence="3 6" id="KW-0812">Transmembrane</keyword>
<dbReference type="InterPro" id="IPR003838">
    <property type="entry name" value="ABC3_permease_C"/>
</dbReference>
<dbReference type="InterPro" id="IPR050250">
    <property type="entry name" value="Macrolide_Exporter_MacB"/>
</dbReference>
<evidence type="ECO:0000256" key="3">
    <source>
        <dbReference type="ARBA" id="ARBA00022692"/>
    </source>
</evidence>
<dbReference type="InterPro" id="IPR025857">
    <property type="entry name" value="MacB_PCD"/>
</dbReference>
<evidence type="ECO:0000259" key="8">
    <source>
        <dbReference type="Pfam" id="PF12704"/>
    </source>
</evidence>
<keyword evidence="4 6" id="KW-1133">Transmembrane helix</keyword>
<evidence type="ECO:0000256" key="6">
    <source>
        <dbReference type="SAM" id="Phobius"/>
    </source>
</evidence>
<dbReference type="OrthoDB" id="5933722at2"/>
<evidence type="ECO:0000313" key="9">
    <source>
        <dbReference type="EMBL" id="ELR70355.1"/>
    </source>
</evidence>
<feature type="transmembrane region" description="Helical" evidence="6">
    <location>
        <begin position="726"/>
        <end position="745"/>
    </location>
</feature>
<feature type="transmembrane region" description="Helical" evidence="6">
    <location>
        <begin position="20"/>
        <end position="42"/>
    </location>
</feature>
<feature type="domain" description="MacB-like periplasmic core" evidence="8">
    <location>
        <begin position="433"/>
        <end position="622"/>
    </location>
</feature>
<evidence type="ECO:0000256" key="4">
    <source>
        <dbReference type="ARBA" id="ARBA00022989"/>
    </source>
</evidence>
<feature type="transmembrane region" description="Helical" evidence="6">
    <location>
        <begin position="383"/>
        <end position="410"/>
    </location>
</feature>
<accession>L8JNF5</accession>
<comment type="subcellular location">
    <subcellularLocation>
        <location evidence="1">Cell membrane</location>
        <topology evidence="1">Multi-pass membrane protein</topology>
    </subcellularLocation>
</comment>
<name>L8JNF5_9BACT</name>
<evidence type="ECO:0000259" key="7">
    <source>
        <dbReference type="Pfam" id="PF02687"/>
    </source>
</evidence>
<dbReference type="GO" id="GO:0022857">
    <property type="term" value="F:transmembrane transporter activity"/>
    <property type="evidence" value="ECO:0007669"/>
    <property type="project" value="TreeGrafter"/>
</dbReference>
<feature type="transmembrane region" description="Helical" evidence="6">
    <location>
        <begin position="431"/>
        <end position="452"/>
    </location>
</feature>
<dbReference type="PROSITE" id="PS51257">
    <property type="entry name" value="PROKAR_LIPOPROTEIN"/>
    <property type="match status" value="1"/>
</dbReference>
<comment type="caution">
    <text evidence="9">The sequence shown here is derived from an EMBL/GenBank/DDBJ whole genome shotgun (WGS) entry which is preliminary data.</text>
</comment>
<dbReference type="EMBL" id="AMZN01000055">
    <property type="protein sequence ID" value="ELR70355.1"/>
    <property type="molecule type" value="Genomic_DNA"/>
</dbReference>
<dbReference type="STRING" id="1237149.C900_04040"/>
<dbReference type="PANTHER" id="PTHR30572:SF18">
    <property type="entry name" value="ABC-TYPE MACROLIDE FAMILY EXPORT SYSTEM PERMEASE COMPONENT 2"/>
    <property type="match status" value="1"/>
</dbReference>
<dbReference type="RefSeq" id="WP_009581458.1">
    <property type="nucleotide sequence ID" value="NZ_AMZN01000055.1"/>
</dbReference>
<dbReference type="GO" id="GO:0005886">
    <property type="term" value="C:plasma membrane"/>
    <property type="evidence" value="ECO:0007669"/>
    <property type="project" value="UniProtKB-SubCell"/>
</dbReference>